<dbReference type="InterPro" id="IPR050742">
    <property type="entry name" value="Helicase_Restrict-Modif_Enz"/>
</dbReference>
<dbReference type="Gene3D" id="6.10.140.530">
    <property type="match status" value="2"/>
</dbReference>
<keyword evidence="4" id="KW-1185">Reference proteome</keyword>
<dbReference type="Pfam" id="PF04851">
    <property type="entry name" value="ResIII"/>
    <property type="match status" value="1"/>
</dbReference>
<dbReference type="PROSITE" id="PS51192">
    <property type="entry name" value="HELICASE_ATP_BIND_1"/>
    <property type="match status" value="1"/>
</dbReference>
<name>A0ABV1Y3K7_9ACTN</name>
<gene>
    <name evidence="3" type="ORF">ABT384_38035</name>
</gene>
<dbReference type="EMBL" id="JBEPFB010000024">
    <property type="protein sequence ID" value="MER7378429.1"/>
    <property type="molecule type" value="Genomic_DNA"/>
</dbReference>
<comment type="caution">
    <text evidence="3">The sequence shown here is derived from an EMBL/GenBank/DDBJ whole genome shotgun (WGS) entry which is preliminary data.</text>
</comment>
<evidence type="ECO:0000259" key="2">
    <source>
        <dbReference type="PROSITE" id="PS51192"/>
    </source>
</evidence>
<dbReference type="SMART" id="SM00490">
    <property type="entry name" value="HELICc"/>
    <property type="match status" value="1"/>
</dbReference>
<dbReference type="PANTHER" id="PTHR47396:SF1">
    <property type="entry name" value="ATP-DEPENDENT HELICASE IRC3-RELATED"/>
    <property type="match status" value="1"/>
</dbReference>
<dbReference type="PANTHER" id="PTHR47396">
    <property type="entry name" value="TYPE I RESTRICTION ENZYME ECOKI R PROTEIN"/>
    <property type="match status" value="1"/>
</dbReference>
<dbReference type="Pfam" id="PF00271">
    <property type="entry name" value="Helicase_C"/>
    <property type="match status" value="1"/>
</dbReference>
<dbReference type="RefSeq" id="WP_190075159.1">
    <property type="nucleotide sequence ID" value="NZ_BNBM01000023.1"/>
</dbReference>
<dbReference type="InterPro" id="IPR006935">
    <property type="entry name" value="Helicase/UvrB_N"/>
</dbReference>
<dbReference type="InterPro" id="IPR005114">
    <property type="entry name" value="Helicase_assoc"/>
</dbReference>
<feature type="region of interest" description="Disordered" evidence="1">
    <location>
        <begin position="80"/>
        <end position="101"/>
    </location>
</feature>
<feature type="domain" description="Helicase ATP-binding" evidence="2">
    <location>
        <begin position="23"/>
        <end position="202"/>
    </location>
</feature>
<dbReference type="InterPro" id="IPR027417">
    <property type="entry name" value="P-loop_NTPase"/>
</dbReference>
<proteinExistence type="predicted"/>
<dbReference type="SUPFAM" id="SSF52540">
    <property type="entry name" value="P-loop containing nucleoside triphosphate hydrolases"/>
    <property type="match status" value="1"/>
</dbReference>
<evidence type="ECO:0000313" key="4">
    <source>
        <dbReference type="Proteomes" id="UP001486207"/>
    </source>
</evidence>
<dbReference type="Proteomes" id="UP001486207">
    <property type="component" value="Unassembled WGS sequence"/>
</dbReference>
<evidence type="ECO:0000313" key="3">
    <source>
        <dbReference type="EMBL" id="MER7378429.1"/>
    </source>
</evidence>
<accession>A0ABV1Y3K7</accession>
<evidence type="ECO:0000256" key="1">
    <source>
        <dbReference type="SAM" id="MobiDB-lite"/>
    </source>
</evidence>
<dbReference type="Pfam" id="PF03457">
    <property type="entry name" value="HA"/>
    <property type="match status" value="3"/>
</dbReference>
<protein>
    <submittedName>
        <fullName evidence="3">Helicase associated domain protein</fullName>
    </submittedName>
</protein>
<dbReference type="InterPro" id="IPR014001">
    <property type="entry name" value="Helicase_ATP-bd"/>
</dbReference>
<reference evidence="3 4" key="1">
    <citation type="submission" date="2024-06" db="EMBL/GenBank/DDBJ databases">
        <title>The Natural Products Discovery Center: Release of the First 8490 Sequenced Strains for Exploring Actinobacteria Biosynthetic Diversity.</title>
        <authorList>
            <person name="Kalkreuter E."/>
            <person name="Kautsar S.A."/>
            <person name="Yang D."/>
            <person name="Bader C.D."/>
            <person name="Teijaro C.N."/>
            <person name="Fluegel L."/>
            <person name="Davis C.M."/>
            <person name="Simpson J.R."/>
            <person name="Lauterbach L."/>
            <person name="Steele A.D."/>
            <person name="Gui C."/>
            <person name="Meng S."/>
            <person name="Li G."/>
            <person name="Viehrig K."/>
            <person name="Ye F."/>
            <person name="Su P."/>
            <person name="Kiefer A.F."/>
            <person name="Nichols A."/>
            <person name="Cepeda A.J."/>
            <person name="Yan W."/>
            <person name="Fan B."/>
            <person name="Jiang Y."/>
            <person name="Adhikari A."/>
            <person name="Zheng C.-J."/>
            <person name="Schuster L."/>
            <person name="Cowan T.M."/>
            <person name="Smanski M.J."/>
            <person name="Chevrette M.G."/>
            <person name="De Carvalho L.P.S."/>
            <person name="Shen B."/>
        </authorList>
    </citation>
    <scope>NUCLEOTIDE SEQUENCE [LARGE SCALE GENOMIC DNA]</scope>
    <source>
        <strain evidence="3 4">NPDC000155</strain>
    </source>
</reference>
<sequence length="763" mass="84362">MPDTTRPLPLRPHQKDALKALTDAFAAGEERATVVSACGTGKTHTAAAAADHLACDGTVLVAVPTLELVTQTIERWQRAGRPGPMASVSSITHATPHRRPPAVRIRSPHHLADFCTAPGPRTVFATYASLPQVSQAHQLGLPSWDLIVADEAHRTCTDAHRGWGIVHDDHAIPATRRLYMTATPRIYTAPTPTELARLTNPQPTATMDRREVFGPIVYRLGMAEAIDRGILADYQVVMPVIHDHDLHTVLTDRPDTTPHHDGLRTAALQVALLRSMADHQLRRMLVFHNRTRAARTFSDTLPITAAQAQAPFHQPDLVSRWLSHTHTAAERAQALADFTHAPAPAVLHNVRVLNEGIDIPAIDAVAFAAPRSSVVDALQAIGRALRLLPGRKTKATLVIPLYLPAGAGLTDGDLDHSAYAPLIAILQALRAHDEHFLERLVLPPRASGRRRTAPLEEHYPSPERALEIALVLGLDITLPAVGTFTEGITAAASYRADHGHLDVPTDHKAADGFALGQWITGQRLRRLSGRLTHDQITALDALDMHWTSPRQSFPRMLRLARAYAQRHGHLAAHTTQRHGGHGLGAWLSYQRRKADAGTLHPHHQQQLQDIDPWWNPPWPLTWQRTYAAAQAHVAVGGSTEPPNSFTTPDGVPLGQWFSRQRNHFCQLHSGQVQLLLDLHLVPSVDSLLPHSHRTEHGRQLRRALVACADYLAREGHLRVPRQHIEHDWIGPFPLGTWIHTTRRNPHKLTELDRAALDVLRMVW</sequence>
<dbReference type="InterPro" id="IPR001650">
    <property type="entry name" value="Helicase_C-like"/>
</dbReference>
<organism evidence="3 4">
    <name type="scientific">Streptomyces lanatus</name>
    <dbReference type="NCBI Taxonomy" id="66900"/>
    <lineage>
        <taxon>Bacteria</taxon>
        <taxon>Bacillati</taxon>
        <taxon>Actinomycetota</taxon>
        <taxon>Actinomycetes</taxon>
        <taxon>Kitasatosporales</taxon>
        <taxon>Streptomycetaceae</taxon>
        <taxon>Streptomyces</taxon>
    </lineage>
</organism>
<dbReference type="Gene3D" id="3.40.50.300">
    <property type="entry name" value="P-loop containing nucleotide triphosphate hydrolases"/>
    <property type="match status" value="2"/>
</dbReference>
<dbReference type="SMART" id="SM00487">
    <property type="entry name" value="DEXDc"/>
    <property type="match status" value="1"/>
</dbReference>